<dbReference type="GO" id="GO:0016491">
    <property type="term" value="F:oxidoreductase activity"/>
    <property type="evidence" value="ECO:0007669"/>
    <property type="project" value="UniProtKB-KW"/>
</dbReference>
<sequence length="279" mass="29723">MESARDKLMSDKSLDIQTLFSVAGKVALVTGGSRGIGRMIAQGLLQAGAKVYISARHEDVCQQTASELSQYGECIAIAADVADEDSRDKLCEALAAKEQGLNILVNNAGAAWGDSYENYPERAFDKLMKINVTSVFTLTQALTPMLEAAASSQDPARVINIGSMDGLHIPTVHGAGTYAYTASKAAVHQLTRHLAVELGRRNITVNAVAPGFFPSKMTDYVFDQFGEGIRSNSLLGRTGEDEEMAGIAIYLCSRAGAYTHGAVIPVDGGTSINHQHVQN</sequence>
<dbReference type="Pfam" id="PF13561">
    <property type="entry name" value="adh_short_C2"/>
    <property type="match status" value="1"/>
</dbReference>
<accession>A0YG10</accession>
<dbReference type="InterPro" id="IPR036291">
    <property type="entry name" value="NAD(P)-bd_dom_sf"/>
</dbReference>
<dbReference type="PRINTS" id="PR00081">
    <property type="entry name" value="GDHRDH"/>
</dbReference>
<dbReference type="PANTHER" id="PTHR43618:SF8">
    <property type="entry name" value="7ALPHA-HYDROXYSTEROID DEHYDROGENASE"/>
    <property type="match status" value="1"/>
</dbReference>
<dbReference type="FunFam" id="3.40.50.720:FF:000084">
    <property type="entry name" value="Short-chain dehydrogenase reductase"/>
    <property type="match status" value="1"/>
</dbReference>
<dbReference type="AlphaFoldDB" id="A0YG10"/>
<keyword evidence="2" id="KW-0521">NADP</keyword>
<evidence type="ECO:0000256" key="2">
    <source>
        <dbReference type="ARBA" id="ARBA00022857"/>
    </source>
</evidence>
<proteinExistence type="inferred from homology"/>
<comment type="caution">
    <text evidence="4">The sequence shown here is derived from an EMBL/GenBank/DDBJ whole genome shotgun (WGS) entry which is preliminary data.</text>
</comment>
<dbReference type="InterPro" id="IPR020904">
    <property type="entry name" value="Sc_DH/Rdtase_CS"/>
</dbReference>
<keyword evidence="3" id="KW-0560">Oxidoreductase</keyword>
<comment type="similarity">
    <text evidence="1">Belongs to the short-chain dehydrogenases/reductases (SDR) family.</text>
</comment>
<organism evidence="4 5">
    <name type="scientific">marine gamma proteobacterium HTCC2143</name>
    <dbReference type="NCBI Taxonomy" id="247633"/>
    <lineage>
        <taxon>Bacteria</taxon>
        <taxon>Pseudomonadati</taxon>
        <taxon>Pseudomonadota</taxon>
        <taxon>Gammaproteobacteria</taxon>
        <taxon>Cellvibrionales</taxon>
        <taxon>Spongiibacteraceae</taxon>
        <taxon>BD1-7 clade</taxon>
    </lineage>
</organism>
<dbReference type="PANTHER" id="PTHR43618">
    <property type="entry name" value="7-ALPHA-HYDROXYSTEROID DEHYDROGENASE"/>
    <property type="match status" value="1"/>
</dbReference>
<evidence type="ECO:0000256" key="1">
    <source>
        <dbReference type="ARBA" id="ARBA00006484"/>
    </source>
</evidence>
<dbReference type="Proteomes" id="UP000004931">
    <property type="component" value="Unassembled WGS sequence"/>
</dbReference>
<dbReference type="eggNOG" id="COG1028">
    <property type="taxonomic scope" value="Bacteria"/>
</dbReference>
<reference evidence="4 5" key="1">
    <citation type="journal article" date="2010" name="J. Bacteriol.">
        <title>Genome sequence of the oligotrophic marine Gammaproteobacterium HTCC2143, isolated from the Oregon Coast.</title>
        <authorList>
            <person name="Oh H.M."/>
            <person name="Kang I."/>
            <person name="Ferriera S."/>
            <person name="Giovannoni S.J."/>
            <person name="Cho J.C."/>
        </authorList>
    </citation>
    <scope>NUCLEOTIDE SEQUENCE [LARGE SCALE GENOMIC DNA]</scope>
    <source>
        <strain evidence="4 5">HTCC2143</strain>
    </source>
</reference>
<dbReference type="InterPro" id="IPR052178">
    <property type="entry name" value="Sec_Metab_Biosynth_SDR"/>
</dbReference>
<dbReference type="EMBL" id="AAVT01000009">
    <property type="protein sequence ID" value="EAW30260.1"/>
    <property type="molecule type" value="Genomic_DNA"/>
</dbReference>
<evidence type="ECO:0000313" key="4">
    <source>
        <dbReference type="EMBL" id="EAW30260.1"/>
    </source>
</evidence>
<dbReference type="Gene3D" id="3.40.50.720">
    <property type="entry name" value="NAD(P)-binding Rossmann-like Domain"/>
    <property type="match status" value="1"/>
</dbReference>
<evidence type="ECO:0000256" key="3">
    <source>
        <dbReference type="ARBA" id="ARBA00023002"/>
    </source>
</evidence>
<dbReference type="InterPro" id="IPR002347">
    <property type="entry name" value="SDR_fam"/>
</dbReference>
<name>A0YG10_9GAMM</name>
<dbReference type="STRING" id="247633.GP2143_01915"/>
<dbReference type="PROSITE" id="PS00061">
    <property type="entry name" value="ADH_SHORT"/>
    <property type="match status" value="1"/>
</dbReference>
<dbReference type="SUPFAM" id="SSF51735">
    <property type="entry name" value="NAD(P)-binding Rossmann-fold domains"/>
    <property type="match status" value="1"/>
</dbReference>
<dbReference type="PRINTS" id="PR00080">
    <property type="entry name" value="SDRFAMILY"/>
</dbReference>
<evidence type="ECO:0000313" key="5">
    <source>
        <dbReference type="Proteomes" id="UP000004931"/>
    </source>
</evidence>
<gene>
    <name evidence="4" type="ORF">GP2143_01915</name>
</gene>
<protein>
    <submittedName>
        <fullName evidence="4">Beta-ketoacyl reductase</fullName>
    </submittedName>
</protein>
<keyword evidence="5" id="KW-1185">Reference proteome</keyword>